<dbReference type="RefSeq" id="YP_009098301.1">
    <property type="nucleotide sequence ID" value="NC_025417.1"/>
</dbReference>
<accession>A0A075BES6</accession>
<evidence type="ECO:0000313" key="2">
    <source>
        <dbReference type="Proteomes" id="UP000028568"/>
    </source>
</evidence>
<dbReference type="GeneID" id="22276564"/>
<proteinExistence type="predicted"/>
<reference evidence="1 2" key="1">
    <citation type="journal article" date="2014" name="PLoS ONE">
        <title>Improving the Safety of Staphylococcus aureus Polyvalent Phages by Their Production on a Staphylococcus xylosus Strain.</title>
        <authorList>
            <person name="El Haddad L."/>
            <person name="Ben Abdallah N."/>
            <person name="Plante P.L."/>
            <person name="Dumaresq J."/>
            <person name="Katsarava R."/>
            <person name="Labrie S."/>
            <person name="Corbeil J."/>
            <person name="St-Gelais D."/>
            <person name="Moineau S."/>
        </authorList>
    </citation>
    <scope>NUCLEOTIDE SEQUENCE [LARGE SCALE GENOMIC DNA]</scope>
</reference>
<dbReference type="KEGG" id="vg:22276564"/>
<protein>
    <submittedName>
        <fullName evidence="1">Membrane protein</fullName>
    </submittedName>
</protein>
<dbReference type="EMBL" id="KC012913">
    <property type="protein sequence ID" value="AFX93418.1"/>
    <property type="molecule type" value="Genomic_DNA"/>
</dbReference>
<evidence type="ECO:0000313" key="1">
    <source>
        <dbReference type="EMBL" id="AFX93418.1"/>
    </source>
</evidence>
<name>A0A075BES6_9CAUD</name>
<dbReference type="Proteomes" id="UP000028568">
    <property type="component" value="Segment"/>
</dbReference>
<organism evidence="1 2">
    <name type="scientific">Staphylococcus phage Team1</name>
    <dbReference type="NCBI Taxonomy" id="1262512"/>
    <lineage>
        <taxon>Viruses</taxon>
        <taxon>Duplodnaviria</taxon>
        <taxon>Heunggongvirae</taxon>
        <taxon>Uroviricota</taxon>
        <taxon>Caudoviricetes</taxon>
        <taxon>Herelleviridae</taxon>
        <taxon>Twortvirinae</taxon>
        <taxon>Kayvirus</taxon>
        <taxon>Kayvirus G1</taxon>
    </lineage>
</organism>
<sequence length="178" mass="20825">MDFNFSAFDNSSLAMRISEGVYYFNDTPYYFIEHVEEEMSEYVIVYDIHDREEKENPQKKYRIEPYQRTIPGGTPLSNLIKSMMPQRKYPKKVTEDPIFVANVIPLGTDTVTGKTGKGFFERDKDRTIYSQKEPTKVVHGQYTGVFIGLTSVKWNRTYTPLESVVEYYKRVKGDRLNV</sequence>